<evidence type="ECO:0000256" key="1">
    <source>
        <dbReference type="SAM" id="MobiDB-lite"/>
    </source>
</evidence>
<name>A0A316YDR9_9BASI</name>
<gene>
    <name evidence="2" type="ORF">FA10DRAFT_269304</name>
</gene>
<dbReference type="SUPFAM" id="SSF57845">
    <property type="entry name" value="B-box zinc-binding domain"/>
    <property type="match status" value="1"/>
</dbReference>
<keyword evidence="3" id="KW-1185">Reference proteome</keyword>
<dbReference type="PANTHER" id="PTHR46603">
    <property type="entry name" value="ABSCISSION/NOCUT CHECKPOINT REGULATOR"/>
    <property type="match status" value="1"/>
</dbReference>
<dbReference type="GeneID" id="37044614"/>
<sequence length="409" mass="44716">MESSLQERLKRLRERELARAKKPSAAASSSGAGTTLGADHSAAVAEDDIEALIAQARDEVSIDGQHGVTYDNDEEYEEDLEGSVDWRTGNVASDDESRATVAQPISRRELDEVTAEAHKLALEAQHGLQDLSREGQGPPKQKQKAGQLELEPREKPILTRASTGQDGSEDLQDELADALASEIGEGESTKPSLKNHELVAEPTTAGDRERDPSSPGQAKGEPQEADDLLSRLALLRAGKSPTASQSSSSLLPQRSAPIESESWADPFDLPSAPKDEPIRSTRDGREEEKEDDWRARHDVQGRDLSAFEKLVRLDANKLGEPSARSIGAKGGPLVKKQATNDNDEGDPDEWCCICTNDAVFECTGCDDDRYCEACWREGHETMDAEEKREHRAKHIVRARPKRRLMAAAA</sequence>
<dbReference type="EMBL" id="KZ819640">
    <property type="protein sequence ID" value="PWN87342.1"/>
    <property type="molecule type" value="Genomic_DNA"/>
</dbReference>
<dbReference type="CDD" id="cd19817">
    <property type="entry name" value="Bbox1_ANCHR-like"/>
    <property type="match status" value="1"/>
</dbReference>
<dbReference type="PANTHER" id="PTHR46603:SF1">
    <property type="entry name" value="ABSCISSION_NOCUT CHECKPOINT REGULATOR"/>
    <property type="match status" value="1"/>
</dbReference>
<dbReference type="InterPro" id="IPR044553">
    <property type="entry name" value="Bbox1_ANCHR"/>
</dbReference>
<dbReference type="RefSeq" id="XP_025374540.1">
    <property type="nucleotide sequence ID" value="XM_025522698.1"/>
</dbReference>
<feature type="region of interest" description="Disordered" evidence="1">
    <location>
        <begin position="64"/>
        <end position="295"/>
    </location>
</feature>
<feature type="compositionally biased region" description="Basic and acidic residues" evidence="1">
    <location>
        <begin position="106"/>
        <end position="121"/>
    </location>
</feature>
<proteinExistence type="predicted"/>
<accession>A0A316YDR9</accession>
<dbReference type="OrthoDB" id="5407799at2759"/>
<feature type="compositionally biased region" description="Acidic residues" evidence="1">
    <location>
        <begin position="167"/>
        <end position="176"/>
    </location>
</feature>
<reference evidence="2 3" key="1">
    <citation type="journal article" date="2018" name="Mol. Biol. Evol.">
        <title>Broad Genomic Sampling Reveals a Smut Pathogenic Ancestry of the Fungal Clade Ustilaginomycotina.</title>
        <authorList>
            <person name="Kijpornyongpan T."/>
            <person name="Mondo S.J."/>
            <person name="Barry K."/>
            <person name="Sandor L."/>
            <person name="Lee J."/>
            <person name="Lipzen A."/>
            <person name="Pangilinan J."/>
            <person name="LaButti K."/>
            <person name="Hainaut M."/>
            <person name="Henrissat B."/>
            <person name="Grigoriev I.V."/>
            <person name="Spatafora J.W."/>
            <person name="Aime M.C."/>
        </authorList>
    </citation>
    <scope>NUCLEOTIDE SEQUENCE [LARGE SCALE GENOMIC DNA]</scope>
    <source>
        <strain evidence="2 3">MCA 4198</strain>
    </source>
</reference>
<feature type="compositionally biased region" description="Low complexity" evidence="1">
    <location>
        <begin position="230"/>
        <end position="256"/>
    </location>
</feature>
<evidence type="ECO:0000313" key="2">
    <source>
        <dbReference type="EMBL" id="PWN87342.1"/>
    </source>
</evidence>
<feature type="region of interest" description="Disordered" evidence="1">
    <location>
        <begin position="15"/>
        <end position="41"/>
    </location>
</feature>
<dbReference type="Proteomes" id="UP000245768">
    <property type="component" value="Unassembled WGS sequence"/>
</dbReference>
<feature type="compositionally biased region" description="Low complexity" evidence="1">
    <location>
        <begin position="24"/>
        <end position="33"/>
    </location>
</feature>
<feature type="compositionally biased region" description="Basic and acidic residues" evidence="1">
    <location>
        <begin position="273"/>
        <end position="295"/>
    </location>
</feature>
<protein>
    <submittedName>
        <fullName evidence="2">Uncharacterized protein</fullName>
    </submittedName>
</protein>
<evidence type="ECO:0000313" key="3">
    <source>
        <dbReference type="Proteomes" id="UP000245768"/>
    </source>
</evidence>
<organism evidence="2 3">
    <name type="scientific">Acaromyces ingoldii</name>
    <dbReference type="NCBI Taxonomy" id="215250"/>
    <lineage>
        <taxon>Eukaryota</taxon>
        <taxon>Fungi</taxon>
        <taxon>Dikarya</taxon>
        <taxon>Basidiomycota</taxon>
        <taxon>Ustilaginomycotina</taxon>
        <taxon>Exobasidiomycetes</taxon>
        <taxon>Exobasidiales</taxon>
        <taxon>Cryptobasidiaceae</taxon>
        <taxon>Acaromyces</taxon>
    </lineage>
</organism>
<feature type="compositionally biased region" description="Acidic residues" evidence="1">
    <location>
        <begin position="71"/>
        <end position="82"/>
    </location>
</feature>
<dbReference type="AlphaFoldDB" id="A0A316YDR9"/>
<feature type="compositionally biased region" description="Low complexity" evidence="1">
    <location>
        <begin position="135"/>
        <end position="147"/>
    </location>
</feature>
<dbReference type="InParanoid" id="A0A316YDR9"/>
<dbReference type="STRING" id="215250.A0A316YDR9"/>
<dbReference type="Pfam" id="PF22586">
    <property type="entry name" value="ANCHR-like_BBOX"/>
    <property type="match status" value="1"/>
</dbReference>